<sequence length="495" mass="54372">MLQPHTLARCPSLRLCLFVKLMLEENEWAQVTFDLLYMLARYVVIGLAAAVLAIGCALLSVLAVISRFLCLVIAVPCTPCATTRELPRSPRRNFRRLSPRRNRTRERSEKRAAPVTDTDVTRRPSTQESESARPQSGPHRVTFVDNPSNSARSPSTTPGLGLGVDTRSGQQPQQQQPVPPLQLNGKALNLKALPILETPPISPSEDSTIPSDAPDSDPARESTGEGGAKSRSRSRCLPKTPSKKPSKDASPPPPPRTNPYQAPYFFPTPRSPDAVDYIRRVRMERRTPSMPLSVGPEVVAPRNDKSSSPLPSPLHQMTLLPDVAIVSSPPSSPPKSPTEESQPHIPDNVNPNLIEIPAEATTTTQRRRRSWHINFKHGSAGNQPRQSIGSWESELSPSANSHPGPSRNSAPVKKPSLKKIFRRSGSHAPPPPEIVQVQDNLSRLPTSTKEPHKSRSWHGLFHHRRASSLGNSASHPVREPPVHRSSDPSMSSRLR</sequence>
<feature type="compositionally biased region" description="Basic and acidic residues" evidence="1">
    <location>
        <begin position="476"/>
        <end position="486"/>
    </location>
</feature>
<feature type="compositionally biased region" description="Polar residues" evidence="1">
    <location>
        <begin position="437"/>
        <end position="448"/>
    </location>
</feature>
<accession>A0AAD5V7P8</accession>
<evidence type="ECO:0000256" key="1">
    <source>
        <dbReference type="SAM" id="MobiDB-lite"/>
    </source>
</evidence>
<evidence type="ECO:0000313" key="4">
    <source>
        <dbReference type="Proteomes" id="UP001212997"/>
    </source>
</evidence>
<dbReference type="Proteomes" id="UP001212997">
    <property type="component" value="Unassembled WGS sequence"/>
</dbReference>
<protein>
    <submittedName>
        <fullName evidence="3">Uncharacterized protein</fullName>
    </submittedName>
</protein>
<keyword evidence="2" id="KW-0472">Membrane</keyword>
<feature type="region of interest" description="Disordered" evidence="1">
    <location>
        <begin position="91"/>
        <end position="181"/>
    </location>
</feature>
<feature type="compositionally biased region" description="Basic residues" evidence="1">
    <location>
        <begin position="452"/>
        <end position="466"/>
    </location>
</feature>
<comment type="caution">
    <text evidence="3">The sequence shown here is derived from an EMBL/GenBank/DDBJ whole genome shotgun (WGS) entry which is preliminary data.</text>
</comment>
<feature type="transmembrane region" description="Helical" evidence="2">
    <location>
        <begin position="42"/>
        <end position="75"/>
    </location>
</feature>
<dbReference type="AlphaFoldDB" id="A0AAD5V7P8"/>
<organism evidence="3 4">
    <name type="scientific">Meripilus lineatus</name>
    <dbReference type="NCBI Taxonomy" id="2056292"/>
    <lineage>
        <taxon>Eukaryota</taxon>
        <taxon>Fungi</taxon>
        <taxon>Dikarya</taxon>
        <taxon>Basidiomycota</taxon>
        <taxon>Agaricomycotina</taxon>
        <taxon>Agaricomycetes</taxon>
        <taxon>Polyporales</taxon>
        <taxon>Meripilaceae</taxon>
        <taxon>Meripilus</taxon>
    </lineage>
</organism>
<dbReference type="EMBL" id="JANAWD010000072">
    <property type="protein sequence ID" value="KAJ3488194.1"/>
    <property type="molecule type" value="Genomic_DNA"/>
</dbReference>
<feature type="compositionally biased region" description="Polar residues" evidence="1">
    <location>
        <begin position="123"/>
        <end position="134"/>
    </location>
</feature>
<evidence type="ECO:0000313" key="3">
    <source>
        <dbReference type="EMBL" id="KAJ3488194.1"/>
    </source>
</evidence>
<keyword evidence="4" id="KW-1185">Reference proteome</keyword>
<evidence type="ECO:0000256" key="2">
    <source>
        <dbReference type="SAM" id="Phobius"/>
    </source>
</evidence>
<gene>
    <name evidence="3" type="ORF">NLI96_g3013</name>
</gene>
<feature type="region of interest" description="Disordered" evidence="1">
    <location>
        <begin position="197"/>
        <end position="495"/>
    </location>
</feature>
<feature type="compositionally biased region" description="Basic residues" evidence="1">
    <location>
        <begin position="230"/>
        <end position="244"/>
    </location>
</feature>
<name>A0AAD5V7P8_9APHY</name>
<proteinExistence type="predicted"/>
<feature type="compositionally biased region" description="Polar residues" evidence="1">
    <location>
        <begin position="145"/>
        <end position="158"/>
    </location>
</feature>
<feature type="compositionally biased region" description="Basic residues" evidence="1">
    <location>
        <begin position="415"/>
        <end position="425"/>
    </location>
</feature>
<keyword evidence="2" id="KW-1133">Transmembrane helix</keyword>
<feature type="compositionally biased region" description="Basic residues" evidence="1">
    <location>
        <begin position="91"/>
        <end position="104"/>
    </location>
</feature>
<feature type="compositionally biased region" description="Polar residues" evidence="1">
    <location>
        <begin position="380"/>
        <end position="409"/>
    </location>
</feature>
<keyword evidence="2" id="KW-0812">Transmembrane</keyword>
<feature type="compositionally biased region" description="Basic and acidic residues" evidence="1">
    <location>
        <begin position="276"/>
        <end position="287"/>
    </location>
</feature>
<feature type="compositionally biased region" description="Basic residues" evidence="1">
    <location>
        <begin position="365"/>
        <end position="375"/>
    </location>
</feature>
<reference evidence="3" key="1">
    <citation type="submission" date="2022-07" db="EMBL/GenBank/DDBJ databases">
        <title>Genome Sequence of Physisporinus lineatus.</title>
        <authorList>
            <person name="Buettner E."/>
        </authorList>
    </citation>
    <scope>NUCLEOTIDE SEQUENCE</scope>
    <source>
        <strain evidence="3">VT162</strain>
    </source>
</reference>